<dbReference type="RefSeq" id="WP_002119317.1">
    <property type="nucleotide sequence ID" value="NZ_AHNQ02000014.1"/>
</dbReference>
<protein>
    <submittedName>
        <fullName evidence="1">Uncharacterized protein</fullName>
    </submittedName>
</protein>
<evidence type="ECO:0000313" key="2">
    <source>
        <dbReference type="Proteomes" id="UP000006324"/>
    </source>
</evidence>
<organism evidence="1 2">
    <name type="scientific">Leptospira interrogans str. UI 12621</name>
    <dbReference type="NCBI Taxonomy" id="1049937"/>
    <lineage>
        <taxon>Bacteria</taxon>
        <taxon>Pseudomonadati</taxon>
        <taxon>Spirochaetota</taxon>
        <taxon>Spirochaetia</taxon>
        <taxon>Leptospirales</taxon>
        <taxon>Leptospiraceae</taxon>
        <taxon>Leptospira</taxon>
    </lineage>
</organism>
<reference evidence="1 2" key="1">
    <citation type="submission" date="2012-09" db="EMBL/GenBank/DDBJ databases">
        <authorList>
            <person name="Harkins D.M."/>
            <person name="Durkin A.S."/>
            <person name="Brinkac L.M."/>
            <person name="Selengut J.D."/>
            <person name="Sanka R."/>
            <person name="DePew J."/>
            <person name="Purushe J."/>
            <person name="Chanthongthip A."/>
            <person name="Lattana O."/>
            <person name="Phetsouvanh R."/>
            <person name="Newton P.N."/>
            <person name="Vinetz J.M."/>
            <person name="Sutton G.G."/>
            <person name="Nelson W.C."/>
            <person name="Fouts D.E."/>
        </authorList>
    </citation>
    <scope>NUCLEOTIDE SEQUENCE [LARGE SCALE GENOMIC DNA]</scope>
    <source>
        <strain evidence="1 2">UI 12621</strain>
    </source>
</reference>
<dbReference type="EMBL" id="AHNQ02000014">
    <property type="protein sequence ID" value="EKO26458.1"/>
    <property type="molecule type" value="Genomic_DNA"/>
</dbReference>
<sequence length="58" mass="6857">MVQVDKKGRKLKKSEEKRIQKLVTILETHPDLILWAELIVYQTIKESKIPKKKAKKTK</sequence>
<dbReference type="Proteomes" id="UP000006324">
    <property type="component" value="Unassembled WGS sequence"/>
</dbReference>
<dbReference type="AlphaFoldDB" id="A0A0F6HDQ3"/>
<evidence type="ECO:0000313" key="1">
    <source>
        <dbReference type="EMBL" id="EKO26458.1"/>
    </source>
</evidence>
<proteinExistence type="predicted"/>
<comment type="caution">
    <text evidence="1">The sequence shown here is derived from an EMBL/GenBank/DDBJ whole genome shotgun (WGS) entry which is preliminary data.</text>
</comment>
<name>A0A0F6HDQ3_LEPIR</name>
<accession>A0A0F6HDQ3</accession>
<gene>
    <name evidence="1" type="ORF">LEP1GSC104_3191</name>
</gene>